<feature type="domain" description="Methyl-accepting transducer" evidence="3">
    <location>
        <begin position="18"/>
        <end position="169"/>
    </location>
</feature>
<gene>
    <name evidence="4" type="primary">tap</name>
    <name evidence="4" type="ORF">AXFE_36040</name>
</gene>
<evidence type="ECO:0000313" key="5">
    <source>
        <dbReference type="Proteomes" id="UP000032360"/>
    </source>
</evidence>
<dbReference type="Proteomes" id="UP000032360">
    <property type="component" value="Unassembled WGS sequence"/>
</dbReference>
<name>A0A0D8HCN6_9ACTN</name>
<dbReference type="Gene3D" id="1.10.287.950">
    <property type="entry name" value="Methyl-accepting chemotaxis protein"/>
    <property type="match status" value="1"/>
</dbReference>
<dbReference type="GO" id="GO:0007165">
    <property type="term" value="P:signal transduction"/>
    <property type="evidence" value="ECO:0007669"/>
    <property type="project" value="UniProtKB-KW"/>
</dbReference>
<dbReference type="GO" id="GO:0016020">
    <property type="term" value="C:membrane"/>
    <property type="evidence" value="ECO:0007669"/>
    <property type="project" value="InterPro"/>
</dbReference>
<keyword evidence="1 2" id="KW-0807">Transducer</keyword>
<dbReference type="STRING" id="1280514.AXFE_36040"/>
<evidence type="ECO:0000259" key="3">
    <source>
        <dbReference type="PROSITE" id="PS50111"/>
    </source>
</evidence>
<evidence type="ECO:0000256" key="2">
    <source>
        <dbReference type="PROSITE-ProRule" id="PRU00284"/>
    </source>
</evidence>
<dbReference type="PANTHER" id="PTHR32089">
    <property type="entry name" value="METHYL-ACCEPTING CHEMOTAXIS PROTEIN MCPB"/>
    <property type="match status" value="1"/>
</dbReference>
<protein>
    <submittedName>
        <fullName evidence="4">Methyl-accepting chemotaxis protein IV</fullName>
    </submittedName>
</protein>
<keyword evidence="5" id="KW-1185">Reference proteome</keyword>
<reference evidence="4 5" key="1">
    <citation type="submission" date="2015-01" db="EMBL/GenBank/DDBJ databases">
        <title>Draft genome of the acidophilic iron oxidizer Acidithrix ferrooxidans strain Py-F3.</title>
        <authorList>
            <person name="Poehlein A."/>
            <person name="Eisen S."/>
            <person name="Schloemann M."/>
            <person name="Johnson B.D."/>
            <person name="Daniel R."/>
            <person name="Muehling M."/>
        </authorList>
    </citation>
    <scope>NUCLEOTIDE SEQUENCE [LARGE SCALE GENOMIC DNA]</scope>
    <source>
        <strain evidence="4 5">Py-F3</strain>
    </source>
</reference>
<dbReference type="EMBL" id="JXYS01000146">
    <property type="protein sequence ID" value="KJF15552.1"/>
    <property type="molecule type" value="Genomic_DNA"/>
</dbReference>
<sequence>MPKSRHQYGHDLGFHGVVAESRARIIELASRVEKIDTIVAAIKSIAGQTNLLALNAAIEAARAGDAGLGFAVVADEVRSLAERSRTAATEIAGTISEIRNEAANLVTLVSQSLERTGEGDALIQNTSAVLFDIVGKISGNAERIEQIAAATEQQSVMAKTIAQNVSMLSSGF</sequence>
<accession>A0A0D8HCN6</accession>
<dbReference type="PROSITE" id="PS50111">
    <property type="entry name" value="CHEMOTAXIS_TRANSDUC_2"/>
    <property type="match status" value="1"/>
</dbReference>
<dbReference type="OrthoDB" id="5105111at2"/>
<comment type="caution">
    <text evidence="4">The sequence shown here is derived from an EMBL/GenBank/DDBJ whole genome shotgun (WGS) entry which is preliminary data.</text>
</comment>
<dbReference type="AlphaFoldDB" id="A0A0D8HCN6"/>
<proteinExistence type="predicted"/>
<dbReference type="SMART" id="SM00283">
    <property type="entry name" value="MA"/>
    <property type="match status" value="1"/>
</dbReference>
<dbReference type="RefSeq" id="WP_052607200.1">
    <property type="nucleotide sequence ID" value="NZ_JXYS01000146.1"/>
</dbReference>
<evidence type="ECO:0000256" key="1">
    <source>
        <dbReference type="ARBA" id="ARBA00023224"/>
    </source>
</evidence>
<dbReference type="SUPFAM" id="SSF58104">
    <property type="entry name" value="Methyl-accepting chemotaxis protein (MCP) signaling domain"/>
    <property type="match status" value="1"/>
</dbReference>
<evidence type="ECO:0000313" key="4">
    <source>
        <dbReference type="EMBL" id="KJF15552.1"/>
    </source>
</evidence>
<organism evidence="4 5">
    <name type="scientific">Acidithrix ferrooxidans</name>
    <dbReference type="NCBI Taxonomy" id="1280514"/>
    <lineage>
        <taxon>Bacteria</taxon>
        <taxon>Bacillati</taxon>
        <taxon>Actinomycetota</taxon>
        <taxon>Acidimicrobiia</taxon>
        <taxon>Acidimicrobiales</taxon>
        <taxon>Acidimicrobiaceae</taxon>
        <taxon>Acidithrix</taxon>
    </lineage>
</organism>
<dbReference type="PANTHER" id="PTHR32089:SF112">
    <property type="entry name" value="LYSOZYME-LIKE PROTEIN-RELATED"/>
    <property type="match status" value="1"/>
</dbReference>
<dbReference type="InterPro" id="IPR004089">
    <property type="entry name" value="MCPsignal_dom"/>
</dbReference>
<dbReference type="PATRIC" id="fig|1280514.3.peg.4847"/>
<dbReference type="Pfam" id="PF00015">
    <property type="entry name" value="MCPsignal"/>
    <property type="match status" value="1"/>
</dbReference>